<feature type="transmembrane region" description="Helical" evidence="1">
    <location>
        <begin position="89"/>
        <end position="110"/>
    </location>
</feature>
<dbReference type="RefSeq" id="WP_035129680.1">
    <property type="nucleotide sequence ID" value="NZ_JRLV01000001.1"/>
</dbReference>
<dbReference type="AlphaFoldDB" id="A0A0A2LW56"/>
<protein>
    <submittedName>
        <fullName evidence="2">Uncharacterized protein</fullName>
    </submittedName>
</protein>
<feature type="transmembrane region" description="Helical" evidence="1">
    <location>
        <begin position="6"/>
        <end position="27"/>
    </location>
</feature>
<dbReference type="eggNOG" id="ENOG5032Z3V">
    <property type="taxonomic scope" value="Bacteria"/>
</dbReference>
<keyword evidence="1" id="KW-1133">Transmembrane helix</keyword>
<evidence type="ECO:0000313" key="3">
    <source>
        <dbReference type="Proteomes" id="UP000030129"/>
    </source>
</evidence>
<proteinExistence type="predicted"/>
<reference evidence="2 3" key="1">
    <citation type="submission" date="2013-09" db="EMBL/GenBank/DDBJ databases">
        <authorList>
            <person name="Zeng Z."/>
            <person name="Chen C."/>
        </authorList>
    </citation>
    <scope>NUCLEOTIDE SEQUENCE [LARGE SCALE GENOMIC DNA]</scope>
    <source>
        <strain evidence="2 3">F44-8</strain>
    </source>
</reference>
<accession>A0A0A2LW56</accession>
<keyword evidence="1" id="KW-0812">Transmembrane</keyword>
<evidence type="ECO:0000313" key="2">
    <source>
        <dbReference type="EMBL" id="KGO84194.1"/>
    </source>
</evidence>
<keyword evidence="3" id="KW-1185">Reference proteome</keyword>
<dbReference type="Proteomes" id="UP000030129">
    <property type="component" value="Unassembled WGS sequence"/>
</dbReference>
<organism evidence="2 3">
    <name type="scientific">Flavobacterium beibuense F44-8</name>
    <dbReference type="NCBI Taxonomy" id="1406840"/>
    <lineage>
        <taxon>Bacteria</taxon>
        <taxon>Pseudomonadati</taxon>
        <taxon>Bacteroidota</taxon>
        <taxon>Flavobacteriia</taxon>
        <taxon>Flavobacteriales</taxon>
        <taxon>Flavobacteriaceae</taxon>
        <taxon>Flavobacterium</taxon>
    </lineage>
</organism>
<gene>
    <name evidence="2" type="ORF">Q763_00160</name>
</gene>
<sequence length="116" mass="13456">MNFNILTYVIFLLIIIYIIVVVGKICYKNGNIYVLELLHGDKELCLRINKILLLGYYLVNIGYAAMTLLNWETVNTFKRLIETIAVKSAIIISILCILHYLNIFILTKYVQKIIND</sequence>
<keyword evidence="1" id="KW-0472">Membrane</keyword>
<feature type="transmembrane region" description="Helical" evidence="1">
    <location>
        <begin position="48"/>
        <end position="69"/>
    </location>
</feature>
<dbReference type="EMBL" id="JRLV01000001">
    <property type="protein sequence ID" value="KGO84194.1"/>
    <property type="molecule type" value="Genomic_DNA"/>
</dbReference>
<evidence type="ECO:0000256" key="1">
    <source>
        <dbReference type="SAM" id="Phobius"/>
    </source>
</evidence>
<comment type="caution">
    <text evidence="2">The sequence shown here is derived from an EMBL/GenBank/DDBJ whole genome shotgun (WGS) entry which is preliminary data.</text>
</comment>
<dbReference type="STRING" id="1406840.Q763_00160"/>
<name>A0A0A2LW56_9FLAO</name>